<keyword evidence="1" id="KW-0472">Membrane</keyword>
<feature type="transmembrane region" description="Helical" evidence="1">
    <location>
        <begin position="178"/>
        <end position="196"/>
    </location>
</feature>
<feature type="transmembrane region" description="Helical" evidence="1">
    <location>
        <begin position="78"/>
        <end position="99"/>
    </location>
</feature>
<evidence type="ECO:0000313" key="3">
    <source>
        <dbReference type="Proteomes" id="UP001165080"/>
    </source>
</evidence>
<sequence>MCALQFASSNHVIHQGNTCQQRGPAFSTSAKFTCAPRIPARANNRSFQKRYYTRLLTPICLAQNERAAREPSVPGARFIPAIASVPGALALLSVVLRGASEASLIYANVTAVLAAALLFLLYFCTSLTEHRLASVSRLAAALRPAQDQLLLGSGLAAAFQLAIAAWLCVAYTVHGEGALVPLYGAGYASLAVLVASQRGRRLRGRKIFEIEAGEGERHSVMAQGSRLAARNYTWFILLLHLALQAATTAAVAAAGAGSVPAPAGGAGLLLLPPAVAAAYGALAVLYGAAGLCKFLPES</sequence>
<feature type="transmembrane region" description="Helical" evidence="1">
    <location>
        <begin position="234"/>
        <end position="256"/>
    </location>
</feature>
<keyword evidence="1" id="KW-1133">Transmembrane helix</keyword>
<gene>
    <name evidence="2" type="primary">PLEST002949</name>
    <name evidence="2" type="ORF">PLESTB_001054400</name>
</gene>
<organism evidence="2 3">
    <name type="scientific">Pleodorina starrii</name>
    <dbReference type="NCBI Taxonomy" id="330485"/>
    <lineage>
        <taxon>Eukaryota</taxon>
        <taxon>Viridiplantae</taxon>
        <taxon>Chlorophyta</taxon>
        <taxon>core chlorophytes</taxon>
        <taxon>Chlorophyceae</taxon>
        <taxon>CS clade</taxon>
        <taxon>Chlamydomonadales</taxon>
        <taxon>Volvocaceae</taxon>
        <taxon>Pleodorina</taxon>
    </lineage>
</organism>
<name>A0A9W6F4D1_9CHLO</name>
<feature type="transmembrane region" description="Helical" evidence="1">
    <location>
        <begin position="149"/>
        <end position="172"/>
    </location>
</feature>
<evidence type="ECO:0000256" key="1">
    <source>
        <dbReference type="SAM" id="Phobius"/>
    </source>
</evidence>
<keyword evidence="1" id="KW-0812">Transmembrane</keyword>
<reference evidence="2 3" key="1">
    <citation type="journal article" date="2023" name="Commun. Biol.">
        <title>Reorganization of the ancestral sex-determining regions during the evolution of trioecy in Pleodorina starrii.</title>
        <authorList>
            <person name="Takahashi K."/>
            <person name="Suzuki S."/>
            <person name="Kawai-Toyooka H."/>
            <person name="Yamamoto K."/>
            <person name="Hamaji T."/>
            <person name="Ootsuki R."/>
            <person name="Yamaguchi H."/>
            <person name="Kawachi M."/>
            <person name="Higashiyama T."/>
            <person name="Nozaki H."/>
        </authorList>
    </citation>
    <scope>NUCLEOTIDE SEQUENCE [LARGE SCALE GENOMIC DNA]</scope>
    <source>
        <strain evidence="2 3">NIES-4479</strain>
    </source>
</reference>
<dbReference type="Proteomes" id="UP001165080">
    <property type="component" value="Unassembled WGS sequence"/>
</dbReference>
<comment type="caution">
    <text evidence="2">The sequence shown here is derived from an EMBL/GenBank/DDBJ whole genome shotgun (WGS) entry which is preliminary data.</text>
</comment>
<accession>A0A9W6F4D1</accession>
<proteinExistence type="predicted"/>
<dbReference type="EMBL" id="BRXU01000014">
    <property type="protein sequence ID" value="GLC56007.1"/>
    <property type="molecule type" value="Genomic_DNA"/>
</dbReference>
<keyword evidence="3" id="KW-1185">Reference proteome</keyword>
<protein>
    <submittedName>
        <fullName evidence="2">Uncharacterized protein</fullName>
    </submittedName>
</protein>
<dbReference type="AlphaFoldDB" id="A0A9W6F4D1"/>
<feature type="transmembrane region" description="Helical" evidence="1">
    <location>
        <begin position="105"/>
        <end position="128"/>
    </location>
</feature>
<feature type="transmembrane region" description="Helical" evidence="1">
    <location>
        <begin position="276"/>
        <end position="295"/>
    </location>
</feature>
<evidence type="ECO:0000313" key="2">
    <source>
        <dbReference type="EMBL" id="GLC56007.1"/>
    </source>
</evidence>